<dbReference type="InterPro" id="IPR036388">
    <property type="entry name" value="WH-like_DNA-bd_sf"/>
</dbReference>
<comment type="cofactor">
    <cofactor evidence="1">
        <name>pyridoxal 5'-phosphate</name>
        <dbReference type="ChEBI" id="CHEBI:597326"/>
    </cofactor>
</comment>
<dbReference type="InterPro" id="IPR051446">
    <property type="entry name" value="HTH_trans_reg/aminotransferase"/>
</dbReference>
<dbReference type="InterPro" id="IPR015424">
    <property type="entry name" value="PyrdxlP-dep_Trfase"/>
</dbReference>
<dbReference type="CDD" id="cd00609">
    <property type="entry name" value="AAT_like"/>
    <property type="match status" value="1"/>
</dbReference>
<comment type="caution">
    <text evidence="9">The sequence shown here is derived from an EMBL/GenBank/DDBJ whole genome shotgun (WGS) entry which is preliminary data.</text>
</comment>
<dbReference type="InterPro" id="IPR004839">
    <property type="entry name" value="Aminotransferase_I/II_large"/>
</dbReference>
<dbReference type="Proteomes" id="UP001519288">
    <property type="component" value="Unassembled WGS sequence"/>
</dbReference>
<dbReference type="RefSeq" id="WP_209860160.1">
    <property type="nucleotide sequence ID" value="NZ_JAGGLD010000001.1"/>
</dbReference>
<dbReference type="PROSITE" id="PS50949">
    <property type="entry name" value="HTH_GNTR"/>
    <property type="match status" value="1"/>
</dbReference>
<evidence type="ECO:0000259" key="8">
    <source>
        <dbReference type="PROSITE" id="PS50949"/>
    </source>
</evidence>
<reference evidence="9 10" key="1">
    <citation type="submission" date="2021-03" db="EMBL/GenBank/DDBJ databases">
        <title>Genomic Encyclopedia of Type Strains, Phase IV (KMG-IV): sequencing the most valuable type-strain genomes for metagenomic binning, comparative biology and taxonomic classification.</title>
        <authorList>
            <person name="Goeker M."/>
        </authorList>
    </citation>
    <scope>NUCLEOTIDE SEQUENCE [LARGE SCALE GENOMIC DNA]</scope>
    <source>
        <strain evidence="9 10">DSM 26806</strain>
    </source>
</reference>
<comment type="similarity">
    <text evidence="2">In the C-terminal section; belongs to the class-I pyridoxal-phosphate-dependent aminotransferase family.</text>
</comment>
<dbReference type="Pfam" id="PF00392">
    <property type="entry name" value="GntR"/>
    <property type="match status" value="1"/>
</dbReference>
<evidence type="ECO:0000313" key="10">
    <source>
        <dbReference type="Proteomes" id="UP001519288"/>
    </source>
</evidence>
<evidence type="ECO:0000256" key="3">
    <source>
        <dbReference type="ARBA" id="ARBA00022576"/>
    </source>
</evidence>
<evidence type="ECO:0000256" key="2">
    <source>
        <dbReference type="ARBA" id="ARBA00005384"/>
    </source>
</evidence>
<keyword evidence="3 9" id="KW-0032">Aminotransferase</keyword>
<dbReference type="InterPro" id="IPR000524">
    <property type="entry name" value="Tscrpt_reg_HTH_GntR"/>
</dbReference>
<dbReference type="PANTHER" id="PTHR46577:SF1">
    <property type="entry name" value="HTH-TYPE TRANSCRIPTIONAL REGULATORY PROTEIN GABR"/>
    <property type="match status" value="1"/>
</dbReference>
<dbReference type="Gene3D" id="1.10.10.10">
    <property type="entry name" value="Winged helix-like DNA-binding domain superfamily/Winged helix DNA-binding domain"/>
    <property type="match status" value="1"/>
</dbReference>
<dbReference type="InterPro" id="IPR036390">
    <property type="entry name" value="WH_DNA-bd_sf"/>
</dbReference>
<evidence type="ECO:0000256" key="5">
    <source>
        <dbReference type="ARBA" id="ARBA00023015"/>
    </source>
</evidence>
<dbReference type="GO" id="GO:0008483">
    <property type="term" value="F:transaminase activity"/>
    <property type="evidence" value="ECO:0007669"/>
    <property type="project" value="UniProtKB-KW"/>
</dbReference>
<feature type="domain" description="HTH gntR-type" evidence="8">
    <location>
        <begin position="15"/>
        <end position="83"/>
    </location>
</feature>
<keyword evidence="10" id="KW-1185">Reference proteome</keyword>
<proteinExistence type="inferred from homology"/>
<evidence type="ECO:0000256" key="7">
    <source>
        <dbReference type="ARBA" id="ARBA00023163"/>
    </source>
</evidence>
<dbReference type="PRINTS" id="PR00035">
    <property type="entry name" value="HTHGNTR"/>
</dbReference>
<accession>A0ABS4JEZ8</accession>
<evidence type="ECO:0000256" key="4">
    <source>
        <dbReference type="ARBA" id="ARBA00022898"/>
    </source>
</evidence>
<dbReference type="SUPFAM" id="SSF53383">
    <property type="entry name" value="PLP-dependent transferases"/>
    <property type="match status" value="1"/>
</dbReference>
<dbReference type="Gene3D" id="3.40.640.10">
    <property type="entry name" value="Type I PLP-dependent aspartate aminotransferase-like (Major domain)"/>
    <property type="match status" value="1"/>
</dbReference>
<dbReference type="SMART" id="SM00345">
    <property type="entry name" value="HTH_GNTR"/>
    <property type="match status" value="1"/>
</dbReference>
<keyword evidence="5" id="KW-0805">Transcription regulation</keyword>
<keyword evidence="4" id="KW-0663">Pyridoxal phosphate</keyword>
<keyword evidence="3 9" id="KW-0808">Transferase</keyword>
<evidence type="ECO:0000313" key="9">
    <source>
        <dbReference type="EMBL" id="MBP2000273.1"/>
    </source>
</evidence>
<evidence type="ECO:0000256" key="1">
    <source>
        <dbReference type="ARBA" id="ARBA00001933"/>
    </source>
</evidence>
<keyword evidence="7" id="KW-0804">Transcription</keyword>
<evidence type="ECO:0000256" key="6">
    <source>
        <dbReference type="ARBA" id="ARBA00023125"/>
    </source>
</evidence>
<dbReference type="CDD" id="cd07377">
    <property type="entry name" value="WHTH_GntR"/>
    <property type="match status" value="1"/>
</dbReference>
<dbReference type="PANTHER" id="PTHR46577">
    <property type="entry name" value="HTH-TYPE TRANSCRIPTIONAL REGULATORY PROTEIN GABR"/>
    <property type="match status" value="1"/>
</dbReference>
<organism evidence="9 10">
    <name type="scientific">Paenibacillus shirakamiensis</name>
    <dbReference type="NCBI Taxonomy" id="1265935"/>
    <lineage>
        <taxon>Bacteria</taxon>
        <taxon>Bacillati</taxon>
        <taxon>Bacillota</taxon>
        <taxon>Bacilli</taxon>
        <taxon>Bacillales</taxon>
        <taxon>Paenibacillaceae</taxon>
        <taxon>Paenibacillus</taxon>
    </lineage>
</organism>
<sequence>MVQGLFIQLDKKSTIPLNRQIYEQIQKLIVSGTLQKHEALPPTRQLSEQLEISRSVVIQAYEQLQAEGYLIMKKGSGTFVADNTAFHPLSSVSPELDVNLKTLDSTLSLPALSLPTNYNNPPEESTEASSSIPFDFRHGVPAWDVFPMDVWQKSLVRTCRKSTPALLGYGPAEGSMNLRREIARLLRSSRSIPVTADQIVMTTGATQALDILARLLIRPGDQVVVEDPAHSILSEIFGYSGARVISVPVDREGLSVNHIYSQMKKQNTSSNLGQTKLIYVTPSHQFPLGVTMSLERRHELIRWAEREDAYIIEDDYDSEYRYEGYKLSALAGLGASERIIYVGSFSKILFPALRIGYAVLPRPLVQPFLSIKRIADRMSPSFEQEALADFISNGQYAKHVNQMGKLYAARRARLVRSLKHQFGRKVKIFGDQAGLHLLLEVDCDASEHVIASRSLNYGVKVYPAGVYFTHTKRDKPTFILGYSNLSEEQIDEGIQKFAQAVTDCVSRNIFSA</sequence>
<gene>
    <name evidence="9" type="ORF">J2Z69_001292</name>
</gene>
<dbReference type="Pfam" id="PF00155">
    <property type="entry name" value="Aminotran_1_2"/>
    <property type="match status" value="1"/>
</dbReference>
<dbReference type="SUPFAM" id="SSF46785">
    <property type="entry name" value="Winged helix' DNA-binding domain"/>
    <property type="match status" value="1"/>
</dbReference>
<protein>
    <submittedName>
        <fullName evidence="9">GntR family transcriptional regulator/MocR family aminotransferase</fullName>
    </submittedName>
</protein>
<dbReference type="InterPro" id="IPR015421">
    <property type="entry name" value="PyrdxlP-dep_Trfase_major"/>
</dbReference>
<keyword evidence="6" id="KW-0238">DNA-binding</keyword>
<name>A0ABS4JEZ8_9BACL</name>
<dbReference type="EMBL" id="JAGGLD010000001">
    <property type="protein sequence ID" value="MBP2000273.1"/>
    <property type="molecule type" value="Genomic_DNA"/>
</dbReference>